<dbReference type="Proteomes" id="UP000060043">
    <property type="component" value="Chromosome"/>
</dbReference>
<feature type="region of interest" description="Disordered" evidence="1">
    <location>
        <begin position="97"/>
        <end position="125"/>
    </location>
</feature>
<dbReference type="AlphaFoldDB" id="A0A0U3H0X8"/>
<reference evidence="4 5" key="1">
    <citation type="submission" date="2015-12" db="EMBL/GenBank/DDBJ databases">
        <title>A stable core within a dynamic pangenome in Sulfolobus acidocaldarius.</title>
        <authorList>
            <person name="Anderson R."/>
            <person name="Kouris A."/>
            <person name="Seward C."/>
            <person name="Campbell K."/>
            <person name="Whitaker R."/>
        </authorList>
    </citation>
    <scope>NUCLEOTIDE SEQUENCE [LARGE SCALE GENOMIC DNA]</scope>
    <source>
        <strain evidence="2 5">GG12-C01-09</strain>
        <strain evidence="3 4">NG05B_CO5_07</strain>
    </source>
</reference>
<sequence length="125" mass="14601">MKVVKYVLTAKIDYDGKEIEIKRSFRHRKNIFEFLKNADSNLKGALSEYAKQNKVKSSDLPLNEFITCGEIEEEQGVMRTECKGKEKVSVKIEVQTQKIAKKKKEESKQEKKEQKKEEKQEESKS</sequence>
<gene>
    <name evidence="2" type="ORF">ATY89_00410</name>
    <name evidence="3" type="ORF">ATZ20_03455</name>
</gene>
<accession>A0A0U3H0X8</accession>
<feature type="compositionally biased region" description="Basic and acidic residues" evidence="1">
    <location>
        <begin position="103"/>
        <end position="125"/>
    </location>
</feature>
<evidence type="ECO:0000256" key="1">
    <source>
        <dbReference type="SAM" id="MobiDB-lite"/>
    </source>
</evidence>
<dbReference type="RefSeq" id="WP_011278066.1">
    <property type="nucleotide sequence ID" value="NZ_BHWZ01000002.1"/>
</dbReference>
<evidence type="ECO:0000313" key="5">
    <source>
        <dbReference type="Proteomes" id="UP000065473"/>
    </source>
</evidence>
<dbReference type="SMR" id="A0A0U3H0X8"/>
<dbReference type="OrthoDB" id="34682at2157"/>
<dbReference type="Proteomes" id="UP000065473">
    <property type="component" value="Chromosome"/>
</dbReference>
<organism evidence="2 5">
    <name type="scientific">Sulfolobus acidocaldarius</name>
    <dbReference type="NCBI Taxonomy" id="2285"/>
    <lineage>
        <taxon>Archaea</taxon>
        <taxon>Thermoproteota</taxon>
        <taxon>Thermoprotei</taxon>
        <taxon>Sulfolobales</taxon>
        <taxon>Sulfolobaceae</taxon>
        <taxon>Sulfolobus</taxon>
    </lineage>
</organism>
<evidence type="ECO:0000313" key="4">
    <source>
        <dbReference type="Proteomes" id="UP000060043"/>
    </source>
</evidence>
<dbReference type="EMBL" id="CP013694">
    <property type="protein sequence ID" value="ALU28576.1"/>
    <property type="molecule type" value="Genomic_DNA"/>
</dbReference>
<dbReference type="PaxDb" id="1435377-SUSAZ_05800"/>
<proteinExistence type="predicted"/>
<dbReference type="GeneID" id="14551721"/>
<protein>
    <submittedName>
        <fullName evidence="2">Uncharacterized protein</fullName>
    </submittedName>
</protein>
<name>A0A0U3H0X8_9CREN</name>
<dbReference type="EMBL" id="CP013695">
    <property type="protein sequence ID" value="ALU31288.1"/>
    <property type="molecule type" value="Genomic_DNA"/>
</dbReference>
<evidence type="ECO:0000313" key="2">
    <source>
        <dbReference type="EMBL" id="ALU28576.1"/>
    </source>
</evidence>
<evidence type="ECO:0000313" key="3">
    <source>
        <dbReference type="EMBL" id="ALU31288.1"/>
    </source>
</evidence>